<dbReference type="GO" id="GO:0005524">
    <property type="term" value="F:ATP binding"/>
    <property type="evidence" value="ECO:0007669"/>
    <property type="project" value="UniProtKB-KW"/>
</dbReference>
<dbReference type="GO" id="GO:0006241">
    <property type="term" value="P:CTP biosynthetic process"/>
    <property type="evidence" value="ECO:0007669"/>
    <property type="project" value="InterPro"/>
</dbReference>
<evidence type="ECO:0000256" key="4">
    <source>
        <dbReference type="ARBA" id="ARBA00017632"/>
    </source>
</evidence>
<keyword evidence="9" id="KW-0067">ATP-binding</keyword>
<organism evidence="13">
    <name type="scientific">freshwater metagenome</name>
    <dbReference type="NCBI Taxonomy" id="449393"/>
    <lineage>
        <taxon>unclassified sequences</taxon>
        <taxon>metagenomes</taxon>
        <taxon>ecological metagenomes</taxon>
    </lineage>
</organism>
<evidence type="ECO:0000259" key="12">
    <source>
        <dbReference type="SMART" id="SM00562"/>
    </source>
</evidence>
<dbReference type="InterPro" id="IPR001564">
    <property type="entry name" value="Nucleoside_diP_kinase"/>
</dbReference>
<dbReference type="SMART" id="SM00562">
    <property type="entry name" value="NDK"/>
    <property type="match status" value="1"/>
</dbReference>
<dbReference type="GO" id="GO:0006228">
    <property type="term" value="P:UTP biosynthetic process"/>
    <property type="evidence" value="ECO:0007669"/>
    <property type="project" value="InterPro"/>
</dbReference>
<dbReference type="AlphaFoldDB" id="A0A6J6WS37"/>
<dbReference type="CDD" id="cd04413">
    <property type="entry name" value="NDPk_I"/>
    <property type="match status" value="1"/>
</dbReference>
<accession>A0A6J6WS37</accession>
<evidence type="ECO:0000256" key="3">
    <source>
        <dbReference type="ARBA" id="ARBA00012966"/>
    </source>
</evidence>
<name>A0A6J6WS37_9ZZZZ</name>
<keyword evidence="7" id="KW-0547">Nucleotide-binding</keyword>
<reference evidence="13" key="1">
    <citation type="submission" date="2020-05" db="EMBL/GenBank/DDBJ databases">
        <authorList>
            <person name="Chiriac C."/>
            <person name="Salcher M."/>
            <person name="Ghai R."/>
            <person name="Kavagutti S V."/>
        </authorList>
    </citation>
    <scope>NUCLEOTIDE SEQUENCE</scope>
</reference>
<proteinExistence type="inferred from homology"/>
<comment type="similarity">
    <text evidence="2">Belongs to the NDK family.</text>
</comment>
<evidence type="ECO:0000256" key="9">
    <source>
        <dbReference type="ARBA" id="ARBA00022840"/>
    </source>
</evidence>
<evidence type="ECO:0000256" key="6">
    <source>
        <dbReference type="ARBA" id="ARBA00022723"/>
    </source>
</evidence>
<dbReference type="InterPro" id="IPR034907">
    <property type="entry name" value="NDK-like_dom"/>
</dbReference>
<dbReference type="EC" id="2.7.4.6" evidence="3"/>
<evidence type="ECO:0000256" key="11">
    <source>
        <dbReference type="ARBA" id="ARBA00023080"/>
    </source>
</evidence>
<evidence type="ECO:0000313" key="13">
    <source>
        <dbReference type="EMBL" id="CAB4788051.1"/>
    </source>
</evidence>
<dbReference type="Gene3D" id="3.30.70.141">
    <property type="entry name" value="Nucleoside diphosphate kinase-like domain"/>
    <property type="match status" value="1"/>
</dbReference>
<dbReference type="GO" id="GO:0006183">
    <property type="term" value="P:GTP biosynthetic process"/>
    <property type="evidence" value="ECO:0007669"/>
    <property type="project" value="InterPro"/>
</dbReference>
<sequence>MDRTFVIVKPDGVERRLIGEIVARLERKQLSVVAAELRTIDRATAEQHYGEHAGKPFFSDLVAFITRSPALLLVIEGPGETFKVVRNLMGATNPKDSAPGTIRGDLAIEMGENLIHGSDSPEAAAREIALFFPNLA</sequence>
<dbReference type="Pfam" id="PF00334">
    <property type="entry name" value="NDK"/>
    <property type="match status" value="1"/>
</dbReference>
<dbReference type="EMBL" id="CAFAAB010000108">
    <property type="protein sequence ID" value="CAB4788051.1"/>
    <property type="molecule type" value="Genomic_DNA"/>
</dbReference>
<keyword evidence="5" id="KW-0808">Transferase</keyword>
<gene>
    <name evidence="13" type="ORF">UFOPK2958_00954</name>
</gene>
<keyword evidence="8" id="KW-0418">Kinase</keyword>
<evidence type="ECO:0000256" key="5">
    <source>
        <dbReference type="ARBA" id="ARBA00022679"/>
    </source>
</evidence>
<keyword evidence="10" id="KW-0460">Magnesium</keyword>
<dbReference type="PRINTS" id="PR01243">
    <property type="entry name" value="NUCDPKINASE"/>
</dbReference>
<dbReference type="PANTHER" id="PTHR11349">
    <property type="entry name" value="NUCLEOSIDE DIPHOSPHATE KINASE"/>
    <property type="match status" value="1"/>
</dbReference>
<feature type="domain" description="Nucleoside diphosphate kinase-like" evidence="12">
    <location>
        <begin position="1"/>
        <end position="135"/>
    </location>
</feature>
<dbReference type="GO" id="GO:0046872">
    <property type="term" value="F:metal ion binding"/>
    <property type="evidence" value="ECO:0007669"/>
    <property type="project" value="UniProtKB-KW"/>
</dbReference>
<evidence type="ECO:0000256" key="7">
    <source>
        <dbReference type="ARBA" id="ARBA00022741"/>
    </source>
</evidence>
<evidence type="ECO:0000256" key="1">
    <source>
        <dbReference type="ARBA" id="ARBA00001946"/>
    </source>
</evidence>
<keyword evidence="11" id="KW-0546">Nucleotide metabolism</keyword>
<dbReference type="HAMAP" id="MF_00451">
    <property type="entry name" value="NDP_kinase"/>
    <property type="match status" value="1"/>
</dbReference>
<dbReference type="FunFam" id="3.30.70.141:FF:000003">
    <property type="entry name" value="Nucleoside diphosphate kinase"/>
    <property type="match status" value="1"/>
</dbReference>
<evidence type="ECO:0000256" key="8">
    <source>
        <dbReference type="ARBA" id="ARBA00022777"/>
    </source>
</evidence>
<dbReference type="GO" id="GO:0004550">
    <property type="term" value="F:nucleoside diphosphate kinase activity"/>
    <property type="evidence" value="ECO:0007669"/>
    <property type="project" value="UniProtKB-EC"/>
</dbReference>
<dbReference type="PROSITE" id="PS00469">
    <property type="entry name" value="NDPK"/>
    <property type="match status" value="1"/>
</dbReference>
<protein>
    <recommendedName>
        <fullName evidence="4">Nucleoside diphosphate kinase</fullName>
        <ecNumber evidence="3">2.7.4.6</ecNumber>
    </recommendedName>
</protein>
<dbReference type="InterPro" id="IPR023005">
    <property type="entry name" value="Nucleoside_diP_kinase_AS"/>
</dbReference>
<dbReference type="InterPro" id="IPR036850">
    <property type="entry name" value="NDK-like_dom_sf"/>
</dbReference>
<evidence type="ECO:0000256" key="2">
    <source>
        <dbReference type="ARBA" id="ARBA00008142"/>
    </source>
</evidence>
<keyword evidence="6" id="KW-0479">Metal-binding</keyword>
<comment type="cofactor">
    <cofactor evidence="1">
        <name>Mg(2+)</name>
        <dbReference type="ChEBI" id="CHEBI:18420"/>
    </cofactor>
</comment>
<dbReference type="PROSITE" id="PS51374">
    <property type="entry name" value="NDPK_LIKE"/>
    <property type="match status" value="1"/>
</dbReference>
<dbReference type="SUPFAM" id="SSF54919">
    <property type="entry name" value="Nucleoside diphosphate kinase, NDK"/>
    <property type="match status" value="1"/>
</dbReference>
<dbReference type="NCBIfam" id="NF001908">
    <property type="entry name" value="PRK00668.1"/>
    <property type="match status" value="1"/>
</dbReference>
<evidence type="ECO:0000256" key="10">
    <source>
        <dbReference type="ARBA" id="ARBA00022842"/>
    </source>
</evidence>